<accession>C9ZT42</accession>
<dbReference type="GeneID" id="23862724"/>
<sequence length="120" mass="13597">MLAANPPIMHKIRFTHHLPNYHNQRLAVRKVVFLPLFPFVPFNPAHHQGCFPYLRHIFVNMDQFPLTATIFRHPLDPLSPYVPTIVARCAPPFESLGGTHNSLKAASTVGYHENKYSGNG</sequence>
<evidence type="ECO:0000313" key="2">
    <source>
        <dbReference type="Proteomes" id="UP000002316"/>
    </source>
</evidence>
<proteinExistence type="predicted"/>
<protein>
    <submittedName>
        <fullName evidence="1">Uncharacterized protein</fullName>
    </submittedName>
</protein>
<organism evidence="1 2">
    <name type="scientific">Trypanosoma brucei gambiense (strain MHOM/CI/86/DAL972)</name>
    <dbReference type="NCBI Taxonomy" id="679716"/>
    <lineage>
        <taxon>Eukaryota</taxon>
        <taxon>Discoba</taxon>
        <taxon>Euglenozoa</taxon>
        <taxon>Kinetoplastea</taxon>
        <taxon>Metakinetoplastina</taxon>
        <taxon>Trypanosomatida</taxon>
        <taxon>Trypanosomatidae</taxon>
        <taxon>Trypanosoma</taxon>
    </lineage>
</organism>
<gene>
    <name evidence="1" type="ORF">TbgDal_VII4920</name>
</gene>
<dbReference type="Proteomes" id="UP000002316">
    <property type="component" value="Chromosome 7"/>
</dbReference>
<name>C9ZT42_TRYB9</name>
<evidence type="ECO:0000313" key="1">
    <source>
        <dbReference type="EMBL" id="CBH12577.1"/>
    </source>
</evidence>
<dbReference type="AlphaFoldDB" id="C9ZT42"/>
<reference evidence="2" key="1">
    <citation type="journal article" date="2010" name="PLoS Negl. Trop. Dis.">
        <title>The genome sequence of Trypanosoma brucei gambiense, causative agent of chronic human african trypanosomiasis.</title>
        <authorList>
            <person name="Jackson A.P."/>
            <person name="Sanders M."/>
            <person name="Berry A."/>
            <person name="McQuillan J."/>
            <person name="Aslett M.A."/>
            <person name="Quail M.A."/>
            <person name="Chukualim B."/>
            <person name="Capewell P."/>
            <person name="MacLeod A."/>
            <person name="Melville S.E."/>
            <person name="Gibson W."/>
            <person name="Barry J.D."/>
            <person name="Berriman M."/>
            <person name="Hertz-Fowler C."/>
        </authorList>
    </citation>
    <scope>NUCLEOTIDE SEQUENCE [LARGE SCALE GENOMIC DNA]</scope>
    <source>
        <strain evidence="2">MHOM/CI/86/DAL972</strain>
    </source>
</reference>
<dbReference type="EMBL" id="FN554970">
    <property type="protein sequence ID" value="CBH12577.1"/>
    <property type="molecule type" value="Genomic_DNA"/>
</dbReference>
<dbReference type="KEGG" id="tbg:TbgDal_VII4920"/>
<dbReference type="RefSeq" id="XP_011774857.1">
    <property type="nucleotide sequence ID" value="XM_011776555.1"/>
</dbReference>